<keyword evidence="1" id="KW-0812">Transmembrane</keyword>
<feature type="transmembrane region" description="Helical" evidence="1">
    <location>
        <begin position="184"/>
        <end position="202"/>
    </location>
</feature>
<name>A0A7S4IGK4_9EUKA</name>
<evidence type="ECO:0000313" key="2">
    <source>
        <dbReference type="EMBL" id="CAE2228757.1"/>
    </source>
</evidence>
<feature type="transmembrane region" description="Helical" evidence="1">
    <location>
        <begin position="44"/>
        <end position="65"/>
    </location>
</feature>
<feature type="transmembrane region" description="Helical" evidence="1">
    <location>
        <begin position="102"/>
        <end position="121"/>
    </location>
</feature>
<organism evidence="2">
    <name type="scientific">Vannella robusta</name>
    <dbReference type="NCBI Taxonomy" id="1487602"/>
    <lineage>
        <taxon>Eukaryota</taxon>
        <taxon>Amoebozoa</taxon>
        <taxon>Discosea</taxon>
        <taxon>Flabellinia</taxon>
        <taxon>Vannellidae</taxon>
        <taxon>Vannella</taxon>
    </lineage>
</organism>
<proteinExistence type="predicted"/>
<feature type="transmembrane region" description="Helical" evidence="1">
    <location>
        <begin position="155"/>
        <end position="172"/>
    </location>
</feature>
<dbReference type="EMBL" id="HBKP01017263">
    <property type="protein sequence ID" value="CAE2228757.1"/>
    <property type="molecule type" value="Transcribed_RNA"/>
</dbReference>
<keyword evidence="1" id="KW-1133">Transmembrane helix</keyword>
<dbReference type="InterPro" id="IPR054235">
    <property type="entry name" value="DUF6962"/>
</dbReference>
<gene>
    <name evidence="2" type="ORF">VSP0166_LOCUS12231</name>
</gene>
<protein>
    <submittedName>
        <fullName evidence="2">Uncharacterized protein</fullName>
    </submittedName>
</protein>
<reference evidence="2" key="1">
    <citation type="submission" date="2021-01" db="EMBL/GenBank/DDBJ databases">
        <authorList>
            <person name="Corre E."/>
            <person name="Pelletier E."/>
            <person name="Niang G."/>
            <person name="Scheremetjew M."/>
            <person name="Finn R."/>
            <person name="Kale V."/>
            <person name="Holt S."/>
            <person name="Cochrane G."/>
            <person name="Meng A."/>
            <person name="Brown T."/>
            <person name="Cohen L."/>
        </authorList>
    </citation>
    <scope>NUCLEOTIDE SEQUENCE</scope>
    <source>
        <strain evidence="2">DIVA3 518/3/11/1/6</strain>
    </source>
</reference>
<evidence type="ECO:0000256" key="1">
    <source>
        <dbReference type="SAM" id="Phobius"/>
    </source>
</evidence>
<sequence length="206" mass="22586">MSSKAASEPRQISVAISDALLAVTSTMSVFLLKDNPDCVVDAYSFAVLALAASAGVIRFGIAPSFVPVHKFLALIAANSVAMLSLSIWTFNDGDTVDRTTRLMACALILLICEIPCWWWGLDSFLEMFQTIVIGMCLSLVVIKSYYLIPNDEGKLFLMGVFLYLSSSILVGTKGSYGPIKRVDVFHVMLVFANFAFTKGIMLQRKF</sequence>
<feature type="transmembrane region" description="Helical" evidence="1">
    <location>
        <begin position="71"/>
        <end position="90"/>
    </location>
</feature>
<accession>A0A7S4IGK4</accession>
<feature type="transmembrane region" description="Helical" evidence="1">
    <location>
        <begin position="127"/>
        <end position="148"/>
    </location>
</feature>
<dbReference type="Pfam" id="PF22285">
    <property type="entry name" value="DUF6962"/>
    <property type="match status" value="1"/>
</dbReference>
<feature type="transmembrane region" description="Helical" evidence="1">
    <location>
        <begin position="12"/>
        <end position="32"/>
    </location>
</feature>
<dbReference type="AlphaFoldDB" id="A0A7S4IGK4"/>
<keyword evidence="1" id="KW-0472">Membrane</keyword>